<evidence type="ECO:0000256" key="4">
    <source>
        <dbReference type="ARBA" id="ARBA00012483"/>
    </source>
</evidence>
<feature type="compositionally biased region" description="Basic and acidic residues" evidence="13">
    <location>
        <begin position="43"/>
        <end position="53"/>
    </location>
</feature>
<dbReference type="PROSITE" id="PS00028">
    <property type="entry name" value="ZINC_FINGER_C2H2_1"/>
    <property type="match status" value="1"/>
</dbReference>
<dbReference type="PANTHER" id="PTHR22938">
    <property type="entry name" value="ZINC FINGER PROTEIN 598"/>
    <property type="match status" value="1"/>
</dbReference>
<evidence type="ECO:0000256" key="11">
    <source>
        <dbReference type="ARBA" id="ARBA00035113"/>
    </source>
</evidence>
<evidence type="ECO:0000256" key="6">
    <source>
        <dbReference type="ARBA" id="ARBA00022553"/>
    </source>
</evidence>
<dbReference type="EC" id="2.3.2.27" evidence="4"/>
<dbReference type="InterPro" id="IPR001841">
    <property type="entry name" value="Znf_RING"/>
</dbReference>
<keyword evidence="8" id="KW-0479">Metal-binding</keyword>
<dbReference type="EMBL" id="VNKQ01000005">
    <property type="protein sequence ID" value="KAG0650797.1"/>
    <property type="molecule type" value="Genomic_DNA"/>
</dbReference>
<evidence type="ECO:0000256" key="12">
    <source>
        <dbReference type="PROSITE-ProRule" id="PRU00175"/>
    </source>
</evidence>
<keyword evidence="7 15" id="KW-0808">Transferase</keyword>
<keyword evidence="5" id="KW-0963">Cytoplasm</keyword>
<name>A0A9P6VNL2_9HELO</name>
<feature type="compositionally biased region" description="Low complexity" evidence="13">
    <location>
        <begin position="1"/>
        <end position="16"/>
    </location>
</feature>
<dbReference type="CDD" id="cd16615">
    <property type="entry name" value="RING-HC_ZNF598"/>
    <property type="match status" value="1"/>
</dbReference>
<keyword evidence="16" id="KW-1185">Reference proteome</keyword>
<dbReference type="OrthoDB" id="3838338at2759"/>
<dbReference type="GO" id="GO:0008270">
    <property type="term" value="F:zinc ion binding"/>
    <property type="evidence" value="ECO:0007669"/>
    <property type="project" value="UniProtKB-KW"/>
</dbReference>
<feature type="compositionally biased region" description="Basic residues" evidence="13">
    <location>
        <begin position="25"/>
        <end position="34"/>
    </location>
</feature>
<feature type="compositionally biased region" description="Basic residues" evidence="13">
    <location>
        <begin position="774"/>
        <end position="783"/>
    </location>
</feature>
<dbReference type="InterPro" id="IPR056437">
    <property type="entry name" value="Znf-C2H2_ZNF598/HEL2"/>
</dbReference>
<feature type="compositionally biased region" description="Low complexity" evidence="13">
    <location>
        <begin position="743"/>
        <end position="752"/>
    </location>
</feature>
<dbReference type="PROSITE" id="PS50089">
    <property type="entry name" value="ZF_RING_2"/>
    <property type="match status" value="1"/>
</dbReference>
<reference evidence="15" key="1">
    <citation type="submission" date="2019-07" db="EMBL/GenBank/DDBJ databases">
        <title>Hyphodiscus hymeniophilus genome sequencing and assembly.</title>
        <authorList>
            <person name="Kramer G."/>
            <person name="Nodwell J."/>
        </authorList>
    </citation>
    <scope>NUCLEOTIDE SEQUENCE</scope>
    <source>
        <strain evidence="15">ATCC 34498</strain>
    </source>
</reference>
<accession>A0A9P6VNL2</accession>
<feature type="compositionally biased region" description="Low complexity" evidence="13">
    <location>
        <begin position="624"/>
        <end position="641"/>
    </location>
</feature>
<dbReference type="GO" id="GO:0043022">
    <property type="term" value="F:ribosome binding"/>
    <property type="evidence" value="ECO:0007669"/>
    <property type="project" value="TreeGrafter"/>
</dbReference>
<feature type="compositionally biased region" description="Low complexity" evidence="13">
    <location>
        <begin position="470"/>
        <end position="481"/>
    </location>
</feature>
<dbReference type="Pfam" id="PF23230">
    <property type="entry name" value="zf-C2H2_13"/>
    <property type="match status" value="1"/>
</dbReference>
<evidence type="ECO:0000256" key="8">
    <source>
        <dbReference type="ARBA" id="ARBA00022723"/>
    </source>
</evidence>
<comment type="caution">
    <text evidence="15">The sequence shown here is derived from an EMBL/GenBank/DDBJ whole genome shotgun (WGS) entry which is preliminary data.</text>
</comment>
<feature type="region of interest" description="Disordered" evidence="13">
    <location>
        <begin position="397"/>
        <end position="482"/>
    </location>
</feature>
<dbReference type="InterPro" id="IPR013087">
    <property type="entry name" value="Znf_C2H2_type"/>
</dbReference>
<dbReference type="AlphaFoldDB" id="A0A9P6VNL2"/>
<dbReference type="InterPro" id="IPR044288">
    <property type="entry name" value="ZNF598/HEL2"/>
</dbReference>
<dbReference type="Pfam" id="PF25447">
    <property type="entry name" value="RING_ZNF598"/>
    <property type="match status" value="1"/>
</dbReference>
<evidence type="ECO:0000256" key="5">
    <source>
        <dbReference type="ARBA" id="ARBA00022490"/>
    </source>
</evidence>
<evidence type="ECO:0000313" key="15">
    <source>
        <dbReference type="EMBL" id="KAG0650797.1"/>
    </source>
</evidence>
<dbReference type="SMART" id="SM00355">
    <property type="entry name" value="ZnF_C2H2"/>
    <property type="match status" value="4"/>
</dbReference>
<evidence type="ECO:0000256" key="1">
    <source>
        <dbReference type="ARBA" id="ARBA00000900"/>
    </source>
</evidence>
<feature type="compositionally biased region" description="Pro residues" evidence="13">
    <location>
        <begin position="653"/>
        <end position="664"/>
    </location>
</feature>
<sequence>MDAAPSSVPSGSSPLRTRGDGSRGGRGRGPRRGRGGSLQENQSRGDRQPENQHRGGRRGGRGGNRGAFGAETEQNNLNAMDRLSLLPQIKPRPTLEKSEDKDGEEEVEAEVCFICASPVVHNAVAPCNHRTCHICALRMRALYKTKDCAHCRTPAEFVIFTDDATKRYEDFTDNDIASTDTNNGIRYEKSEIMEDTVLLLRYNCPDGDCDVACLGWPDLHRHVRAIHHKRICDLCSRHKKVFTHEHELFTDKELDKHMKKGDDNPGAVDQSGFKGHPECGFCRKRFYGEDELYVHCREAHERCFICDRRDGGRPQYYVNYPALEMHFRKDHFPCLDARCQEQKFVVFPTQLDLKAHQLSEHGDTMSKDVRRDARVVDMAGFNYRDFYVAEPRVGGSLREQREGRGRGRGRDPNTDAIPASSAQPLRRDEQAFQRQLAISSAPGESARTFGGQLTSAPIPAAARPPPDARSPPSVTVPQPTSDVAELTPQEQARQLRHGAVIERAQILLQHDQSKLGQFRNHISSFKNNSITATVLINSFFALFSDTSSTALGTLIREVADLYEDKSKADALRTAWNDWRAINEDYPSLPGPSVSSGSIPLGWAQTSSSSSTQSGAPKTSRVLKLKSSTAASSRSSVSQTRSWGTASSVASPLNPFPGLPPPSSAPPNNRTGTGKVNTIPWAPSSAVSSTPNSTPTSRPASTGPGRGRGTDMFPALPPAPKPQSTIFGYGSGMVRRDGLGGSGKAPSSPWGASGSNGGSGAASEAEGGAEDAGKGKKKGNKGKKQVLMNWG</sequence>
<keyword evidence="6" id="KW-0597">Phosphoprotein</keyword>
<dbReference type="GO" id="GO:0072344">
    <property type="term" value="P:rescue of stalled ribosome"/>
    <property type="evidence" value="ECO:0007669"/>
    <property type="project" value="InterPro"/>
</dbReference>
<evidence type="ECO:0000313" key="16">
    <source>
        <dbReference type="Proteomes" id="UP000785200"/>
    </source>
</evidence>
<dbReference type="InterPro" id="IPR013083">
    <property type="entry name" value="Znf_RING/FYVE/PHD"/>
</dbReference>
<dbReference type="InterPro" id="IPR041888">
    <property type="entry name" value="RING-HC_ZNF598/HEL2"/>
</dbReference>
<evidence type="ECO:0000256" key="9">
    <source>
        <dbReference type="ARBA" id="ARBA00022771"/>
    </source>
</evidence>
<evidence type="ECO:0000256" key="10">
    <source>
        <dbReference type="ARBA" id="ARBA00022833"/>
    </source>
</evidence>
<feature type="region of interest" description="Disordered" evidence="13">
    <location>
        <begin position="1"/>
        <end position="102"/>
    </location>
</feature>
<dbReference type="GO" id="GO:0061630">
    <property type="term" value="F:ubiquitin protein ligase activity"/>
    <property type="evidence" value="ECO:0007669"/>
    <property type="project" value="UniProtKB-EC"/>
</dbReference>
<feature type="domain" description="RING-type" evidence="14">
    <location>
        <begin position="112"/>
        <end position="152"/>
    </location>
</feature>
<feature type="compositionally biased region" description="Basic and acidic residues" evidence="13">
    <location>
        <begin position="398"/>
        <end position="413"/>
    </location>
</feature>
<feature type="compositionally biased region" description="Low complexity" evidence="13">
    <location>
        <begin position="602"/>
        <end position="613"/>
    </location>
</feature>
<evidence type="ECO:0000256" key="2">
    <source>
        <dbReference type="ARBA" id="ARBA00004496"/>
    </source>
</evidence>
<feature type="compositionally biased region" description="Low complexity" evidence="13">
    <location>
        <begin position="681"/>
        <end position="701"/>
    </location>
</feature>
<proteinExistence type="inferred from homology"/>
<evidence type="ECO:0000259" key="14">
    <source>
        <dbReference type="PROSITE" id="PS50089"/>
    </source>
</evidence>
<dbReference type="GO" id="GO:0016567">
    <property type="term" value="P:protein ubiquitination"/>
    <property type="evidence" value="ECO:0007669"/>
    <property type="project" value="TreeGrafter"/>
</dbReference>
<protein>
    <recommendedName>
        <fullName evidence="4">RING-type E3 ubiquitin transferase</fullName>
        <ecNumber evidence="4">2.3.2.27</ecNumber>
    </recommendedName>
</protein>
<keyword evidence="9 12" id="KW-0863">Zinc-finger</keyword>
<keyword evidence="10" id="KW-0862">Zinc</keyword>
<evidence type="ECO:0000256" key="7">
    <source>
        <dbReference type="ARBA" id="ARBA00022679"/>
    </source>
</evidence>
<feature type="region of interest" description="Disordered" evidence="13">
    <location>
        <begin position="602"/>
        <end position="790"/>
    </location>
</feature>
<dbReference type="InterPro" id="IPR057634">
    <property type="entry name" value="PAH_ZNF598/HEL2"/>
</dbReference>
<comment type="pathway">
    <text evidence="3">Protein modification; protein ubiquitination.</text>
</comment>
<organism evidence="15 16">
    <name type="scientific">Hyphodiscus hymeniophilus</name>
    <dbReference type="NCBI Taxonomy" id="353542"/>
    <lineage>
        <taxon>Eukaryota</taxon>
        <taxon>Fungi</taxon>
        <taxon>Dikarya</taxon>
        <taxon>Ascomycota</taxon>
        <taxon>Pezizomycotina</taxon>
        <taxon>Leotiomycetes</taxon>
        <taxon>Helotiales</taxon>
        <taxon>Hyphodiscaceae</taxon>
        <taxon>Hyphodiscus</taxon>
    </lineage>
</organism>
<dbReference type="GO" id="GO:0005737">
    <property type="term" value="C:cytoplasm"/>
    <property type="evidence" value="ECO:0007669"/>
    <property type="project" value="UniProtKB-SubCell"/>
</dbReference>
<comment type="catalytic activity">
    <reaction evidence="1">
        <text>S-ubiquitinyl-[E2 ubiquitin-conjugating enzyme]-L-cysteine + [acceptor protein]-L-lysine = [E2 ubiquitin-conjugating enzyme]-L-cysteine + N(6)-ubiquitinyl-[acceptor protein]-L-lysine.</text>
        <dbReference type="EC" id="2.3.2.27"/>
    </reaction>
</comment>
<evidence type="ECO:0000256" key="13">
    <source>
        <dbReference type="SAM" id="MobiDB-lite"/>
    </source>
</evidence>
<gene>
    <name evidence="15" type="ORF">D0Z07_2869</name>
</gene>
<evidence type="ECO:0000256" key="3">
    <source>
        <dbReference type="ARBA" id="ARBA00004906"/>
    </source>
</evidence>
<dbReference type="Gene3D" id="3.30.40.10">
    <property type="entry name" value="Zinc/RING finger domain, C3HC4 (zinc finger)"/>
    <property type="match status" value="1"/>
</dbReference>
<comment type="subcellular location">
    <subcellularLocation>
        <location evidence="2">Cytoplasm</location>
    </subcellularLocation>
</comment>
<comment type="similarity">
    <text evidence="11">Belongs to the ZNF598/HEL2 family.</text>
</comment>
<dbReference type="SUPFAM" id="SSF57850">
    <property type="entry name" value="RING/U-box"/>
    <property type="match status" value="1"/>
</dbReference>
<dbReference type="Proteomes" id="UP000785200">
    <property type="component" value="Unassembled WGS sequence"/>
</dbReference>
<dbReference type="PANTHER" id="PTHR22938:SF0">
    <property type="entry name" value="E3 UBIQUITIN-PROTEIN LIGASE ZNF598"/>
    <property type="match status" value="1"/>
</dbReference>
<dbReference type="Pfam" id="PF23202">
    <property type="entry name" value="PAH_ZNF598"/>
    <property type="match status" value="1"/>
</dbReference>